<feature type="transmembrane region" description="Helical" evidence="7">
    <location>
        <begin position="93"/>
        <end position="117"/>
    </location>
</feature>
<keyword evidence="7" id="KW-0813">Transport</keyword>
<evidence type="ECO:0000256" key="1">
    <source>
        <dbReference type="ARBA" id="ARBA00004429"/>
    </source>
</evidence>
<dbReference type="EMBL" id="OBML01000016">
    <property type="protein sequence ID" value="SOC26325.1"/>
    <property type="molecule type" value="Genomic_DNA"/>
</dbReference>
<feature type="transmembrane region" description="Helical" evidence="7">
    <location>
        <begin position="6"/>
        <end position="36"/>
    </location>
</feature>
<feature type="transmembrane region" description="Helical" evidence="7">
    <location>
        <begin position="367"/>
        <end position="393"/>
    </location>
</feature>
<feature type="transmembrane region" description="Helical" evidence="7">
    <location>
        <begin position="138"/>
        <end position="162"/>
    </location>
</feature>
<protein>
    <recommendedName>
        <fullName evidence="7">TRAP transporter large permease protein</fullName>
    </recommendedName>
</protein>
<feature type="transmembrane region" description="Helical" evidence="7">
    <location>
        <begin position="48"/>
        <end position="73"/>
    </location>
</feature>
<name>A0A285TWE8_9HYPH</name>
<sequence length="439" mass="45795">MTESLIGLAVLLVLIFLKMPVAFAMALVGIAGFAWMRGLDASLAMTGTLVFDAGLAYSLSVVPLFIFMGNVLARSGVAHGLYAVANHATARMRGGLAMASVIACGGFSAVCGSSLATAATMSRVAMPSMRRFGYADSLAAGSIAAGGTLGILIPPSVILIIYGLLTESDIGKLFIAGVVPGIVGLLFYLAAVQVAVWRNPDLAPPATEAEPLTRRDVLGVVALIVLFAIIMVGIYGGFFTPTEAAGIGAGAALPLSALFGRLGWRALGEAIGESTRATAMIFALIIGADIFTNFVNFAGLPDALSDMVSDLDVSPWLVILAIVAVYILLGCVLESLSMILLTVPVFYPLVTTLDFGSGLLADPELVLIWFAIVVVVVTEISLITPPVGLNVFVLRSVLEDVSLTTIFRGVTPFWIADIFRLALLVGVPWISLWLVVAMG</sequence>
<dbReference type="PANTHER" id="PTHR33362">
    <property type="entry name" value="SIALIC ACID TRAP TRANSPORTER PERMEASE PROTEIN SIAT-RELATED"/>
    <property type="match status" value="1"/>
</dbReference>
<dbReference type="InterPro" id="IPR004681">
    <property type="entry name" value="TRAP_DctM"/>
</dbReference>
<feature type="transmembrane region" description="Helical" evidence="7">
    <location>
        <begin position="276"/>
        <end position="295"/>
    </location>
</feature>
<dbReference type="Proteomes" id="UP000219331">
    <property type="component" value="Unassembled WGS sequence"/>
</dbReference>
<feature type="transmembrane region" description="Helical" evidence="7">
    <location>
        <begin position="414"/>
        <end position="436"/>
    </location>
</feature>
<gene>
    <name evidence="9" type="ORF">SAMN05421512_11619</name>
</gene>
<evidence type="ECO:0000256" key="5">
    <source>
        <dbReference type="ARBA" id="ARBA00022989"/>
    </source>
</evidence>
<evidence type="ECO:0000313" key="10">
    <source>
        <dbReference type="Proteomes" id="UP000219331"/>
    </source>
</evidence>
<evidence type="ECO:0000256" key="7">
    <source>
        <dbReference type="RuleBase" id="RU369079"/>
    </source>
</evidence>
<evidence type="ECO:0000313" key="9">
    <source>
        <dbReference type="EMBL" id="SOC26325.1"/>
    </source>
</evidence>
<feature type="transmembrane region" description="Helical" evidence="7">
    <location>
        <begin position="244"/>
        <end position="264"/>
    </location>
</feature>
<dbReference type="STRING" id="538381.GCA_001696535_04099"/>
<feature type="transmembrane region" description="Helical" evidence="7">
    <location>
        <begin position="340"/>
        <end position="361"/>
    </location>
</feature>
<dbReference type="RefSeq" id="WP_097176569.1">
    <property type="nucleotide sequence ID" value="NZ_JAJGNR010000003.1"/>
</dbReference>
<comment type="similarity">
    <text evidence="7">Belongs to the TRAP transporter large permease family.</text>
</comment>
<comment type="subcellular location">
    <subcellularLocation>
        <location evidence="1 7">Cell inner membrane</location>
        <topology evidence="1 7">Multi-pass membrane protein</topology>
    </subcellularLocation>
</comment>
<dbReference type="AlphaFoldDB" id="A0A285TWE8"/>
<evidence type="ECO:0000256" key="3">
    <source>
        <dbReference type="ARBA" id="ARBA00022519"/>
    </source>
</evidence>
<evidence type="ECO:0000259" key="8">
    <source>
        <dbReference type="Pfam" id="PF06808"/>
    </source>
</evidence>
<comment type="subunit">
    <text evidence="7">The complex comprises the extracytoplasmic solute receptor protein and the two transmembrane proteins.</text>
</comment>
<dbReference type="GO" id="GO:0022857">
    <property type="term" value="F:transmembrane transporter activity"/>
    <property type="evidence" value="ECO:0007669"/>
    <property type="project" value="UniProtKB-UniRule"/>
</dbReference>
<organism evidence="9 10">
    <name type="scientific">Stappia indica</name>
    <dbReference type="NCBI Taxonomy" id="538381"/>
    <lineage>
        <taxon>Bacteria</taxon>
        <taxon>Pseudomonadati</taxon>
        <taxon>Pseudomonadota</taxon>
        <taxon>Alphaproteobacteria</taxon>
        <taxon>Hyphomicrobiales</taxon>
        <taxon>Stappiaceae</taxon>
        <taxon>Stappia</taxon>
    </lineage>
</organism>
<proteinExistence type="inferred from homology"/>
<dbReference type="GO" id="GO:0005886">
    <property type="term" value="C:plasma membrane"/>
    <property type="evidence" value="ECO:0007669"/>
    <property type="project" value="UniProtKB-SubCell"/>
</dbReference>
<accession>A0A285TWE8</accession>
<evidence type="ECO:0000256" key="2">
    <source>
        <dbReference type="ARBA" id="ARBA00022475"/>
    </source>
</evidence>
<feature type="transmembrane region" description="Helical" evidence="7">
    <location>
        <begin position="174"/>
        <end position="196"/>
    </location>
</feature>
<feature type="transmembrane region" description="Helical" evidence="7">
    <location>
        <begin position="217"/>
        <end position="238"/>
    </location>
</feature>
<keyword evidence="6 7" id="KW-0472">Membrane</keyword>
<evidence type="ECO:0000256" key="4">
    <source>
        <dbReference type="ARBA" id="ARBA00022692"/>
    </source>
</evidence>
<dbReference type="PIRSF" id="PIRSF006066">
    <property type="entry name" value="HI0050"/>
    <property type="match status" value="1"/>
</dbReference>
<keyword evidence="10" id="KW-1185">Reference proteome</keyword>
<dbReference type="Pfam" id="PF06808">
    <property type="entry name" value="DctM"/>
    <property type="match status" value="1"/>
</dbReference>
<keyword evidence="2" id="KW-1003">Cell membrane</keyword>
<dbReference type="OrthoDB" id="9790209at2"/>
<comment type="function">
    <text evidence="7">Part of the tripartite ATP-independent periplasmic (TRAP) transport system.</text>
</comment>
<dbReference type="NCBIfam" id="TIGR00786">
    <property type="entry name" value="dctM"/>
    <property type="match status" value="1"/>
</dbReference>
<evidence type="ECO:0000256" key="6">
    <source>
        <dbReference type="ARBA" id="ARBA00023136"/>
    </source>
</evidence>
<feature type="transmembrane region" description="Helical" evidence="7">
    <location>
        <begin position="315"/>
        <end position="333"/>
    </location>
</feature>
<reference evidence="9 10" key="1">
    <citation type="submission" date="2017-08" db="EMBL/GenBank/DDBJ databases">
        <authorList>
            <person name="de Groot N.N."/>
        </authorList>
    </citation>
    <scope>NUCLEOTIDE SEQUENCE [LARGE SCALE GENOMIC DNA]</scope>
    <source>
        <strain evidence="9 10">USBA 352</strain>
    </source>
</reference>
<keyword evidence="4 7" id="KW-0812">Transmembrane</keyword>
<dbReference type="InterPro" id="IPR010656">
    <property type="entry name" value="DctM"/>
</dbReference>
<keyword evidence="5 7" id="KW-1133">Transmembrane helix</keyword>
<dbReference type="PANTHER" id="PTHR33362:SF5">
    <property type="entry name" value="C4-DICARBOXYLATE TRAP TRANSPORTER LARGE PERMEASE PROTEIN DCTM"/>
    <property type="match status" value="1"/>
</dbReference>
<keyword evidence="3 7" id="KW-0997">Cell inner membrane</keyword>
<feature type="domain" description="TRAP C4-dicarboxylate transport system permease DctM subunit" evidence="8">
    <location>
        <begin position="8"/>
        <end position="430"/>
    </location>
</feature>